<protein>
    <recommendedName>
        <fullName evidence="2">Cyclopentanol dehydrogenase</fullName>
    </recommendedName>
</protein>
<dbReference type="AlphaFoldDB" id="A0A382RFV9"/>
<dbReference type="PANTHER" id="PTHR42820">
    <property type="entry name" value="SHORT-CHAIN DEHYDROGENASE REDUCTASE"/>
    <property type="match status" value="1"/>
</dbReference>
<sequence>MRLKGKTAIVTGAASGMGASTAEIFASEGARVVLTDILETEGTEVTERICGAGGHAQFFVHDVTSESDWEKVVSGTVSAYGQVDILINNAGV</sequence>
<accession>A0A382RFV9</accession>
<reference evidence="1" key="1">
    <citation type="submission" date="2018-05" db="EMBL/GenBank/DDBJ databases">
        <authorList>
            <person name="Lanie J.A."/>
            <person name="Ng W.-L."/>
            <person name="Kazmierczak K.M."/>
            <person name="Andrzejewski T.M."/>
            <person name="Davidsen T.M."/>
            <person name="Wayne K.J."/>
            <person name="Tettelin H."/>
            <person name="Glass J.I."/>
            <person name="Rusch D."/>
            <person name="Podicherti R."/>
            <person name="Tsui H.-C.T."/>
            <person name="Winkler M.E."/>
        </authorList>
    </citation>
    <scope>NUCLEOTIDE SEQUENCE</scope>
</reference>
<dbReference type="EMBL" id="UINC01121129">
    <property type="protein sequence ID" value="SVC96065.1"/>
    <property type="molecule type" value="Genomic_DNA"/>
</dbReference>
<dbReference type="InterPro" id="IPR002347">
    <property type="entry name" value="SDR_fam"/>
</dbReference>
<dbReference type="PRINTS" id="PR00081">
    <property type="entry name" value="GDHRDH"/>
</dbReference>
<dbReference type="Pfam" id="PF00106">
    <property type="entry name" value="adh_short"/>
    <property type="match status" value="1"/>
</dbReference>
<dbReference type="PANTHER" id="PTHR42820:SF1">
    <property type="entry name" value="SHORT-CHAIN DEHYDROGENASE_REDUCTASE FAMILY PROTEIN"/>
    <property type="match status" value="1"/>
</dbReference>
<proteinExistence type="predicted"/>
<evidence type="ECO:0000313" key="1">
    <source>
        <dbReference type="EMBL" id="SVC96065.1"/>
    </source>
</evidence>
<organism evidence="1">
    <name type="scientific">marine metagenome</name>
    <dbReference type="NCBI Taxonomy" id="408172"/>
    <lineage>
        <taxon>unclassified sequences</taxon>
        <taxon>metagenomes</taxon>
        <taxon>ecological metagenomes</taxon>
    </lineage>
</organism>
<dbReference type="InterPro" id="IPR036291">
    <property type="entry name" value="NAD(P)-bd_dom_sf"/>
</dbReference>
<dbReference type="SUPFAM" id="SSF51735">
    <property type="entry name" value="NAD(P)-binding Rossmann-fold domains"/>
    <property type="match status" value="1"/>
</dbReference>
<evidence type="ECO:0008006" key="2">
    <source>
        <dbReference type="Google" id="ProtNLM"/>
    </source>
</evidence>
<name>A0A382RFV9_9ZZZZ</name>
<gene>
    <name evidence="1" type="ORF">METZ01_LOCUS348919</name>
</gene>
<dbReference type="Gene3D" id="3.40.50.720">
    <property type="entry name" value="NAD(P)-binding Rossmann-like Domain"/>
    <property type="match status" value="1"/>
</dbReference>
<feature type="non-terminal residue" evidence="1">
    <location>
        <position position="92"/>
    </location>
</feature>